<sequence>MFSCRSVIWPVVPTILNHTTEPFSIVVFTTAPATCSSSRGDGRDLSGNRGIDQTSADEMPRGASQSQTSERGQ</sequence>
<dbReference type="AlphaFoldDB" id="A0A9P1NA03"/>
<dbReference type="Proteomes" id="UP001152747">
    <property type="component" value="Unassembled WGS sequence"/>
</dbReference>
<proteinExistence type="predicted"/>
<organism evidence="2 3">
    <name type="scientific">Caenorhabditis angaria</name>
    <dbReference type="NCBI Taxonomy" id="860376"/>
    <lineage>
        <taxon>Eukaryota</taxon>
        <taxon>Metazoa</taxon>
        <taxon>Ecdysozoa</taxon>
        <taxon>Nematoda</taxon>
        <taxon>Chromadorea</taxon>
        <taxon>Rhabditida</taxon>
        <taxon>Rhabditina</taxon>
        <taxon>Rhabditomorpha</taxon>
        <taxon>Rhabditoidea</taxon>
        <taxon>Rhabditidae</taxon>
        <taxon>Peloderinae</taxon>
        <taxon>Caenorhabditis</taxon>
    </lineage>
</organism>
<feature type="region of interest" description="Disordered" evidence="1">
    <location>
        <begin position="33"/>
        <end position="73"/>
    </location>
</feature>
<name>A0A9P1NA03_9PELO</name>
<reference evidence="2" key="1">
    <citation type="submission" date="2022-11" db="EMBL/GenBank/DDBJ databases">
        <authorList>
            <person name="Kikuchi T."/>
        </authorList>
    </citation>
    <scope>NUCLEOTIDE SEQUENCE</scope>
    <source>
        <strain evidence="2">PS1010</strain>
    </source>
</reference>
<dbReference type="EMBL" id="CANHGI010000005">
    <property type="protein sequence ID" value="CAI5453297.1"/>
    <property type="molecule type" value="Genomic_DNA"/>
</dbReference>
<gene>
    <name evidence="2" type="ORF">CAMP_LOCUS15934</name>
</gene>
<comment type="caution">
    <text evidence="2">The sequence shown here is derived from an EMBL/GenBank/DDBJ whole genome shotgun (WGS) entry which is preliminary data.</text>
</comment>
<feature type="compositionally biased region" description="Polar residues" evidence="1">
    <location>
        <begin position="63"/>
        <end position="73"/>
    </location>
</feature>
<accession>A0A9P1NA03</accession>
<keyword evidence="3" id="KW-1185">Reference proteome</keyword>
<evidence type="ECO:0000256" key="1">
    <source>
        <dbReference type="SAM" id="MobiDB-lite"/>
    </source>
</evidence>
<evidence type="ECO:0000313" key="3">
    <source>
        <dbReference type="Proteomes" id="UP001152747"/>
    </source>
</evidence>
<protein>
    <submittedName>
        <fullName evidence="2">Uncharacterized protein</fullName>
    </submittedName>
</protein>
<evidence type="ECO:0000313" key="2">
    <source>
        <dbReference type="EMBL" id="CAI5453297.1"/>
    </source>
</evidence>